<comment type="similarity">
    <text evidence="1">Belongs to the ATP-dependent AMP-binding enzyme family.</text>
</comment>
<keyword evidence="6" id="KW-1185">Reference proteome</keyword>
<name>A0A1I7LE50_9BURK</name>
<dbReference type="Gene3D" id="3.30.300.30">
    <property type="match status" value="1"/>
</dbReference>
<dbReference type="EMBL" id="FPBO01000027">
    <property type="protein sequence ID" value="SFV07969.1"/>
    <property type="molecule type" value="Genomic_DNA"/>
</dbReference>
<dbReference type="RefSeq" id="WP_093558151.1">
    <property type="nucleotide sequence ID" value="NZ_FPBO01000027.1"/>
</dbReference>
<dbReference type="InterPro" id="IPR042099">
    <property type="entry name" value="ANL_N_sf"/>
</dbReference>
<dbReference type="GO" id="GO:0016877">
    <property type="term" value="F:ligase activity, forming carbon-sulfur bonds"/>
    <property type="evidence" value="ECO:0007669"/>
    <property type="project" value="UniProtKB-ARBA"/>
</dbReference>
<accession>A0A1I7LE50</accession>
<feature type="domain" description="AMP-dependent synthetase/ligase" evidence="3">
    <location>
        <begin position="7"/>
        <end position="372"/>
    </location>
</feature>
<dbReference type="Pfam" id="PF00501">
    <property type="entry name" value="AMP-binding"/>
    <property type="match status" value="1"/>
</dbReference>
<evidence type="ECO:0000313" key="6">
    <source>
        <dbReference type="Proteomes" id="UP000199391"/>
    </source>
</evidence>
<dbReference type="Proteomes" id="UP000199391">
    <property type="component" value="Unassembled WGS sequence"/>
</dbReference>
<evidence type="ECO:0000313" key="5">
    <source>
        <dbReference type="EMBL" id="SFV07969.1"/>
    </source>
</evidence>
<dbReference type="OrthoDB" id="9766486at2"/>
<dbReference type="PANTHER" id="PTHR43767">
    <property type="entry name" value="LONG-CHAIN-FATTY-ACID--COA LIGASE"/>
    <property type="match status" value="1"/>
</dbReference>
<dbReference type="InterPro" id="IPR050237">
    <property type="entry name" value="ATP-dep_AMP-bd_enzyme"/>
</dbReference>
<dbReference type="FunFam" id="3.30.300.30:FF:000008">
    <property type="entry name" value="2,3-dihydroxybenzoate-AMP ligase"/>
    <property type="match status" value="1"/>
</dbReference>
<evidence type="ECO:0000259" key="4">
    <source>
        <dbReference type="Pfam" id="PF13193"/>
    </source>
</evidence>
<evidence type="ECO:0000256" key="1">
    <source>
        <dbReference type="ARBA" id="ARBA00006432"/>
    </source>
</evidence>
<protein>
    <submittedName>
        <fullName evidence="5">Acyl-CoA synthetase (AMP-forming)/AMP-acid ligase II</fullName>
    </submittedName>
</protein>
<dbReference type="Pfam" id="PF13193">
    <property type="entry name" value="AMP-binding_C"/>
    <property type="match status" value="1"/>
</dbReference>
<dbReference type="InterPro" id="IPR000873">
    <property type="entry name" value="AMP-dep_synth/lig_dom"/>
</dbReference>
<gene>
    <name evidence="5" type="ORF">SAMN05216552_102781</name>
</gene>
<evidence type="ECO:0000256" key="2">
    <source>
        <dbReference type="ARBA" id="ARBA00022598"/>
    </source>
</evidence>
<proteinExistence type="inferred from homology"/>
<dbReference type="SUPFAM" id="SSF56801">
    <property type="entry name" value="Acetyl-CoA synthetase-like"/>
    <property type="match status" value="1"/>
</dbReference>
<organism evidence="5 6">
    <name type="scientific">Pseudoduganella namucuonensis</name>
    <dbReference type="NCBI Taxonomy" id="1035707"/>
    <lineage>
        <taxon>Bacteria</taxon>
        <taxon>Pseudomonadati</taxon>
        <taxon>Pseudomonadota</taxon>
        <taxon>Betaproteobacteria</taxon>
        <taxon>Burkholderiales</taxon>
        <taxon>Oxalobacteraceae</taxon>
        <taxon>Telluria group</taxon>
        <taxon>Pseudoduganella</taxon>
    </lineage>
</organism>
<dbReference type="STRING" id="1035707.SAMN05216552_102781"/>
<keyword evidence="2 5" id="KW-0436">Ligase</keyword>
<dbReference type="Gene3D" id="3.40.50.12780">
    <property type="entry name" value="N-terminal domain of ligase-like"/>
    <property type="match status" value="1"/>
</dbReference>
<dbReference type="InterPro" id="IPR045851">
    <property type="entry name" value="AMP-bd_C_sf"/>
</dbReference>
<reference evidence="6" key="1">
    <citation type="submission" date="2016-10" db="EMBL/GenBank/DDBJ databases">
        <authorList>
            <person name="Varghese N."/>
            <person name="Submissions S."/>
        </authorList>
    </citation>
    <scope>NUCLEOTIDE SEQUENCE [LARGE SCALE GENOMIC DNA]</scope>
    <source>
        <strain evidence="6">CGMCC 1.11014</strain>
    </source>
</reference>
<dbReference type="PANTHER" id="PTHR43767:SF7">
    <property type="entry name" value="MEDIUM_LONG-CHAIN-FATTY-ACID--COA LIGASE FADD8"/>
    <property type="match status" value="1"/>
</dbReference>
<feature type="domain" description="AMP-binding enzyme C-terminal" evidence="4">
    <location>
        <begin position="422"/>
        <end position="497"/>
    </location>
</feature>
<evidence type="ECO:0000259" key="3">
    <source>
        <dbReference type="Pfam" id="PF00501"/>
    </source>
</evidence>
<dbReference type="InterPro" id="IPR025110">
    <property type="entry name" value="AMP-bd_C"/>
</dbReference>
<sequence>MQLIDFFDKGAARDPARAFLVDDAGGRTYGQVQALSHRIVNALRRDGVAAGAKAAVYAPNATRAFECVIGIIRACCVWVPVNVRNLVGDTAFVLDNTDTELLFYSAEFADQAHELLRACPRIRRAICLDSAATGHVGFDAWLADTAERSEETPASRDDPITLFSSGGTTGRPKGVVMSHACWETMIAGTLALQPHAHPVHLVAAPMTHAAGGGALALLPMAATNVMLPAFDPVRVMEAIERHRVTHLFLPPTAVYRLLAHPDVRNYDYSSLRYFNYASAPMSPDKVREAIGVFGPVMMTAFGQSECGVNISFFSPQDHVDVLAAPDSRRLASCGRASPFARVAIMDEQGGLLAPGEHGEIVVRSNSVMRGYYKNPEETARAREHGWHHTGDIGYLDPEGWLYLVDRKRDMIISGGFNIFPSEIEKVVLAHPAVQDCSVVGVPDELWGEAIKAVVQLKPGGVFDAAEMEAFCRRSLGGYKVPKSFEVWPELPRSPVGKVLKREVRARFWQGQGRNI</sequence>
<dbReference type="AlphaFoldDB" id="A0A1I7LE50"/>